<comment type="caution">
    <text evidence="1">The sequence shown here is derived from an EMBL/GenBank/DDBJ whole genome shotgun (WGS) entry which is preliminary data.</text>
</comment>
<reference evidence="1" key="2">
    <citation type="journal article" date="2022" name="Sci. Total Environ.">
        <title>Prevalence, transmission, and molecular epidemiology of tet(X)-positive bacteria among humans, animals, and environmental niches in China: An epidemiological, and genomic-based study.</title>
        <authorList>
            <person name="Dong N."/>
            <person name="Zeng Y."/>
            <person name="Cai C."/>
            <person name="Sun C."/>
            <person name="Lu J."/>
            <person name="Liu C."/>
            <person name="Zhou H."/>
            <person name="Sun Q."/>
            <person name="Shu L."/>
            <person name="Wang H."/>
            <person name="Wang Y."/>
            <person name="Wang S."/>
            <person name="Wu C."/>
            <person name="Chan E.W."/>
            <person name="Chen G."/>
            <person name="Shen Z."/>
            <person name="Chen S."/>
            <person name="Zhang R."/>
        </authorList>
    </citation>
    <scope>NUCLEOTIDE SEQUENCE</scope>
    <source>
        <strain evidence="1">210</strain>
    </source>
</reference>
<accession>A0AAW7DHX6</accession>
<gene>
    <name evidence="1" type="ORF">HX095_10055</name>
</gene>
<proteinExistence type="predicted"/>
<protein>
    <submittedName>
        <fullName evidence="1">Uncharacterized protein</fullName>
    </submittedName>
</protein>
<evidence type="ECO:0000313" key="1">
    <source>
        <dbReference type="EMBL" id="MDM1551558.1"/>
    </source>
</evidence>
<organism evidence="1 2">
    <name type="scientific">Empedobacter falsenii</name>
    <dbReference type="NCBI Taxonomy" id="343874"/>
    <lineage>
        <taxon>Bacteria</taxon>
        <taxon>Pseudomonadati</taxon>
        <taxon>Bacteroidota</taxon>
        <taxon>Flavobacteriia</taxon>
        <taxon>Flavobacteriales</taxon>
        <taxon>Weeksellaceae</taxon>
        <taxon>Empedobacter</taxon>
    </lineage>
</organism>
<evidence type="ECO:0000313" key="2">
    <source>
        <dbReference type="Proteomes" id="UP001173578"/>
    </source>
</evidence>
<name>A0AAW7DHX6_9FLAO</name>
<sequence length="157" mass="17985">MDFKLEERAANIILKRGVKVPVTAPLFLRLFGTKKINLVVKALSIYTLKRVAVHYLQMQIKSTEEMTIPEGFEIIQLHDKAVSKIIAESILNNRWLKFLVPFVAYWLRGGLQATELFSLFQLVIVYGGIQDFINTIRLTEATRITMPMNLSQKETTS</sequence>
<dbReference type="EMBL" id="JACALR010000004">
    <property type="protein sequence ID" value="MDM1551558.1"/>
    <property type="molecule type" value="Genomic_DNA"/>
</dbReference>
<dbReference type="AlphaFoldDB" id="A0AAW7DHX6"/>
<dbReference type="Proteomes" id="UP001173578">
    <property type="component" value="Unassembled WGS sequence"/>
</dbReference>
<reference evidence="1" key="1">
    <citation type="submission" date="2020-06" db="EMBL/GenBank/DDBJ databases">
        <authorList>
            <person name="Dong N."/>
        </authorList>
    </citation>
    <scope>NUCLEOTIDE SEQUENCE</scope>
    <source>
        <strain evidence="1">210</strain>
    </source>
</reference>
<dbReference type="RefSeq" id="WP_286486106.1">
    <property type="nucleotide sequence ID" value="NZ_JACALR010000004.1"/>
</dbReference>